<proteinExistence type="predicted"/>
<dbReference type="RefSeq" id="WP_181470447.1">
    <property type="nucleotide sequence ID" value="NZ_JACEFG010000001.1"/>
</dbReference>
<evidence type="ECO:0000313" key="2">
    <source>
        <dbReference type="EMBL" id="MBA2173377.1"/>
    </source>
</evidence>
<protein>
    <submittedName>
        <fullName evidence="2">DUF1294 domain-containing protein</fullName>
    </submittedName>
</protein>
<dbReference type="InterPro" id="IPR010718">
    <property type="entry name" value="DUF1294"/>
</dbReference>
<sequence length="92" mass="10756">MPILIQILLILFLGMNVLMYILMWIDKRRAETDKWRISEKTLWVVAFLGGSIGGWLAMRLFRHKTKHTSFAIGLPGVSIIYLSLLLYVERMF</sequence>
<dbReference type="AlphaFoldDB" id="A0A838CMM8"/>
<evidence type="ECO:0000256" key="1">
    <source>
        <dbReference type="SAM" id="Phobius"/>
    </source>
</evidence>
<feature type="transmembrane region" description="Helical" evidence="1">
    <location>
        <begin position="6"/>
        <end position="25"/>
    </location>
</feature>
<dbReference type="Proteomes" id="UP000571017">
    <property type="component" value="Unassembled WGS sequence"/>
</dbReference>
<keyword evidence="1" id="KW-1133">Transmembrane helix</keyword>
<accession>A0A838CMM8</accession>
<reference evidence="2 3" key="1">
    <citation type="journal article" date="2004" name="Extremophiles">
        <title>Halobacillus locisalis sp. nov., a halophilic bacterium isolated from a marine solar saltern of the Yellow Sea in Korea.</title>
        <authorList>
            <person name="Yoon J.H."/>
            <person name="Kang K.H."/>
            <person name="Oh T.K."/>
            <person name="Park Y.H."/>
        </authorList>
    </citation>
    <scope>NUCLEOTIDE SEQUENCE [LARGE SCALE GENOMIC DNA]</scope>
    <source>
        <strain evidence="2 3">KCTC 3788</strain>
    </source>
</reference>
<feature type="transmembrane region" description="Helical" evidence="1">
    <location>
        <begin position="37"/>
        <end position="58"/>
    </location>
</feature>
<evidence type="ECO:0000313" key="3">
    <source>
        <dbReference type="Proteomes" id="UP000571017"/>
    </source>
</evidence>
<keyword evidence="3" id="KW-1185">Reference proteome</keyword>
<name>A0A838CMM8_9BACI</name>
<gene>
    <name evidence="2" type="ORF">H0266_00530</name>
</gene>
<dbReference type="EMBL" id="JACEFG010000001">
    <property type="protein sequence ID" value="MBA2173377.1"/>
    <property type="molecule type" value="Genomic_DNA"/>
</dbReference>
<comment type="caution">
    <text evidence="2">The sequence shown here is derived from an EMBL/GenBank/DDBJ whole genome shotgun (WGS) entry which is preliminary data.</text>
</comment>
<dbReference type="Pfam" id="PF06961">
    <property type="entry name" value="DUF1294"/>
    <property type="match status" value="1"/>
</dbReference>
<organism evidence="2 3">
    <name type="scientific">Halobacillus locisalis</name>
    <dbReference type="NCBI Taxonomy" id="220753"/>
    <lineage>
        <taxon>Bacteria</taxon>
        <taxon>Bacillati</taxon>
        <taxon>Bacillota</taxon>
        <taxon>Bacilli</taxon>
        <taxon>Bacillales</taxon>
        <taxon>Bacillaceae</taxon>
        <taxon>Halobacillus</taxon>
    </lineage>
</organism>
<keyword evidence="1" id="KW-0472">Membrane</keyword>
<keyword evidence="1" id="KW-0812">Transmembrane</keyword>
<feature type="transmembrane region" description="Helical" evidence="1">
    <location>
        <begin position="70"/>
        <end position="88"/>
    </location>
</feature>